<evidence type="ECO:0000313" key="3">
    <source>
        <dbReference type="EMBL" id="MBJ7599453.1"/>
    </source>
</evidence>
<feature type="region of interest" description="Disordered" evidence="1">
    <location>
        <begin position="115"/>
        <end position="141"/>
    </location>
</feature>
<sequence>MDHRNDPADLRGLPAGELVKELADEVSGLVKAELELARAELTEKGKRAGIGIGELGAAGLVALYALGALTACFIAALAALGTPVWAAALIVAIVYGIIALVLYLVGRQQLQRGLPPTPERTQKTVKEDIEWAKTRTPSREK</sequence>
<reference evidence="3" key="1">
    <citation type="submission" date="2020-10" db="EMBL/GenBank/DDBJ databases">
        <title>Ca. Dormibacterota MAGs.</title>
        <authorList>
            <person name="Montgomery K."/>
        </authorList>
    </citation>
    <scope>NUCLEOTIDE SEQUENCE [LARGE SCALE GENOMIC DNA]</scope>
    <source>
        <strain evidence="3">SC8812_S17_10</strain>
    </source>
</reference>
<gene>
    <name evidence="3" type="ORF">JF922_15415</name>
</gene>
<dbReference type="Proteomes" id="UP000612893">
    <property type="component" value="Unassembled WGS sequence"/>
</dbReference>
<dbReference type="EMBL" id="JAEKNR010000154">
    <property type="protein sequence ID" value="MBJ7599453.1"/>
    <property type="molecule type" value="Genomic_DNA"/>
</dbReference>
<keyword evidence="2" id="KW-0472">Membrane</keyword>
<keyword evidence="4" id="KW-1185">Reference proteome</keyword>
<evidence type="ECO:0000256" key="1">
    <source>
        <dbReference type="SAM" id="MobiDB-lite"/>
    </source>
</evidence>
<keyword evidence="2" id="KW-0812">Transmembrane</keyword>
<evidence type="ECO:0000313" key="4">
    <source>
        <dbReference type="Proteomes" id="UP000612893"/>
    </source>
</evidence>
<evidence type="ECO:0000256" key="2">
    <source>
        <dbReference type="SAM" id="Phobius"/>
    </source>
</evidence>
<dbReference type="AlphaFoldDB" id="A0A934KBR1"/>
<proteinExistence type="predicted"/>
<feature type="transmembrane region" description="Helical" evidence="2">
    <location>
        <begin position="55"/>
        <end position="78"/>
    </location>
</feature>
<comment type="caution">
    <text evidence="3">The sequence shown here is derived from an EMBL/GenBank/DDBJ whole genome shotgun (WGS) entry which is preliminary data.</text>
</comment>
<dbReference type="Pfam" id="PF07332">
    <property type="entry name" value="Phage_holin_3_6"/>
    <property type="match status" value="1"/>
</dbReference>
<organism evidence="3 4">
    <name type="scientific">Candidatus Nephthysia bennettiae</name>
    <dbReference type="NCBI Taxonomy" id="3127016"/>
    <lineage>
        <taxon>Bacteria</taxon>
        <taxon>Bacillati</taxon>
        <taxon>Candidatus Dormiibacterota</taxon>
        <taxon>Candidatus Dormibacteria</taxon>
        <taxon>Candidatus Dormibacterales</taxon>
        <taxon>Candidatus Dormibacteraceae</taxon>
        <taxon>Candidatus Nephthysia</taxon>
    </lineage>
</organism>
<dbReference type="RefSeq" id="WP_338202943.1">
    <property type="nucleotide sequence ID" value="NZ_JAEKNR010000154.1"/>
</dbReference>
<dbReference type="InterPro" id="IPR009937">
    <property type="entry name" value="Phage_holin_3_6"/>
</dbReference>
<accession>A0A934KBR1</accession>
<protein>
    <submittedName>
        <fullName evidence="3">Phage holin family protein</fullName>
    </submittedName>
</protein>
<keyword evidence="2" id="KW-1133">Transmembrane helix</keyword>
<name>A0A934KBR1_9BACT</name>
<feature type="compositionally biased region" description="Basic and acidic residues" evidence="1">
    <location>
        <begin position="120"/>
        <end position="141"/>
    </location>
</feature>
<feature type="transmembrane region" description="Helical" evidence="2">
    <location>
        <begin position="84"/>
        <end position="105"/>
    </location>
</feature>